<evidence type="ECO:0000256" key="5">
    <source>
        <dbReference type="ARBA" id="ARBA00023136"/>
    </source>
</evidence>
<dbReference type="GO" id="GO:0016020">
    <property type="term" value="C:membrane"/>
    <property type="evidence" value="ECO:0007669"/>
    <property type="project" value="UniProtKB-SubCell"/>
</dbReference>
<dbReference type="Pfam" id="PF04505">
    <property type="entry name" value="CD225"/>
    <property type="match status" value="1"/>
</dbReference>
<keyword evidence="8" id="KW-1185">Reference proteome</keyword>
<keyword evidence="4 7" id="KW-1133">Transmembrane helix</keyword>
<dbReference type="PANTHER" id="PTHR14948:SF25">
    <property type="entry name" value="DUF4190 DOMAIN-CONTAINING PROTEIN"/>
    <property type="match status" value="1"/>
</dbReference>
<feature type="compositionally biased region" description="Pro residues" evidence="6">
    <location>
        <begin position="33"/>
        <end position="68"/>
    </location>
</feature>
<dbReference type="Proteomes" id="UP001318040">
    <property type="component" value="Chromosome 74"/>
</dbReference>
<evidence type="ECO:0000313" key="8">
    <source>
        <dbReference type="Proteomes" id="UP001318040"/>
    </source>
</evidence>
<proteinExistence type="inferred from homology"/>
<dbReference type="PANTHER" id="PTHR14948">
    <property type="entry name" value="NG5"/>
    <property type="match status" value="1"/>
</dbReference>
<comment type="subcellular location">
    <subcellularLocation>
        <location evidence="1">Membrane</location>
    </subcellularLocation>
</comment>
<comment type="similarity">
    <text evidence="2">Belongs to the CD225/Dispanin family.</text>
</comment>
<dbReference type="InterPro" id="IPR051423">
    <property type="entry name" value="CD225/Dispanin"/>
</dbReference>
<sequence>MDGKFKPEDLPHFPPPYSVLCEPCEPGHAQYPAQPPPAYQPDQPPPPPPTYQARQPPPAYQARQPTPPFGYPYPQGEHCGAAPGYVTDIGPGEAYRAQHVIVLENGPGFGQRRQGPHDYLSWSLVTLLCLFWPLGIPAVVYSFRVRDALATGDLERASKYSATCRNLNIAGMVLGIMSLALIIIIVPIFFLSNSYTGHYSFYP</sequence>
<feature type="transmembrane region" description="Helical" evidence="7">
    <location>
        <begin position="169"/>
        <end position="191"/>
    </location>
</feature>
<feature type="transmembrane region" description="Helical" evidence="7">
    <location>
        <begin position="119"/>
        <end position="143"/>
    </location>
</feature>
<evidence type="ECO:0000256" key="1">
    <source>
        <dbReference type="ARBA" id="ARBA00004370"/>
    </source>
</evidence>
<gene>
    <name evidence="9" type="primary">LOC116957447</name>
</gene>
<evidence type="ECO:0000256" key="3">
    <source>
        <dbReference type="ARBA" id="ARBA00022692"/>
    </source>
</evidence>
<feature type="region of interest" description="Disordered" evidence="6">
    <location>
        <begin position="24"/>
        <end position="68"/>
    </location>
</feature>
<dbReference type="AlphaFoldDB" id="A0AAJ7UFG1"/>
<evidence type="ECO:0000256" key="4">
    <source>
        <dbReference type="ARBA" id="ARBA00022989"/>
    </source>
</evidence>
<evidence type="ECO:0000256" key="2">
    <source>
        <dbReference type="ARBA" id="ARBA00006843"/>
    </source>
</evidence>
<accession>A0AAJ7UFG1</accession>
<keyword evidence="5 7" id="KW-0472">Membrane</keyword>
<dbReference type="RefSeq" id="XP_032835481.1">
    <property type="nucleotide sequence ID" value="XM_032979590.1"/>
</dbReference>
<keyword evidence="3 7" id="KW-0812">Transmembrane</keyword>
<evidence type="ECO:0000256" key="7">
    <source>
        <dbReference type="SAM" id="Phobius"/>
    </source>
</evidence>
<evidence type="ECO:0000256" key="6">
    <source>
        <dbReference type="SAM" id="MobiDB-lite"/>
    </source>
</evidence>
<protein>
    <submittedName>
        <fullName evidence="9">Proline-rich transmembrane protein 1-like</fullName>
    </submittedName>
</protein>
<evidence type="ECO:0000313" key="9">
    <source>
        <dbReference type="RefSeq" id="XP_032835481.1"/>
    </source>
</evidence>
<name>A0AAJ7UFG1_PETMA</name>
<reference evidence="9" key="1">
    <citation type="submission" date="2025-08" db="UniProtKB">
        <authorList>
            <consortium name="RefSeq"/>
        </authorList>
    </citation>
    <scope>IDENTIFICATION</scope>
    <source>
        <tissue evidence="9">Sperm</tissue>
    </source>
</reference>
<dbReference type="KEGG" id="pmrn:116957447"/>
<dbReference type="InterPro" id="IPR007593">
    <property type="entry name" value="CD225/Dispanin_fam"/>
</dbReference>
<organism evidence="8 9">
    <name type="scientific">Petromyzon marinus</name>
    <name type="common">Sea lamprey</name>
    <dbReference type="NCBI Taxonomy" id="7757"/>
    <lineage>
        <taxon>Eukaryota</taxon>
        <taxon>Metazoa</taxon>
        <taxon>Chordata</taxon>
        <taxon>Craniata</taxon>
        <taxon>Vertebrata</taxon>
        <taxon>Cyclostomata</taxon>
        <taxon>Hyperoartia</taxon>
        <taxon>Petromyzontiformes</taxon>
        <taxon>Petromyzontidae</taxon>
        <taxon>Petromyzon</taxon>
    </lineage>
</organism>